<dbReference type="Proteomes" id="UP001205919">
    <property type="component" value="Unassembled WGS sequence"/>
</dbReference>
<dbReference type="CDD" id="cd06533">
    <property type="entry name" value="Glyco_transf_WecG_TagA"/>
    <property type="match status" value="1"/>
</dbReference>
<keyword evidence="5" id="KW-1185">Reference proteome</keyword>
<dbReference type="InterPro" id="IPR004629">
    <property type="entry name" value="WecG_TagA_CpsF"/>
</dbReference>
<organism evidence="4 5">
    <name type="scientific">Cloacibacillus evryensis</name>
    <dbReference type="NCBI Taxonomy" id="508460"/>
    <lineage>
        <taxon>Bacteria</taxon>
        <taxon>Thermotogati</taxon>
        <taxon>Synergistota</taxon>
        <taxon>Synergistia</taxon>
        <taxon>Synergistales</taxon>
        <taxon>Synergistaceae</taxon>
        <taxon>Cloacibacillus</taxon>
    </lineage>
</organism>
<keyword evidence="1" id="KW-0328">Glycosyltransferase</keyword>
<sequence length="583" mass="64980">MFNSSYGTTVIMVAMVALICISIQKFFKKYLESDQYYYLKDITLVGAWALCGIWMPDGPLRITVAAGVASACIGFCQRATKGKNLRFLYFLIGLVFSLFGPRIAFIEFTNGEYYYLSYFASVAISTLWVGIFPIFFQEIDEIPGLCGLLLTVSWTMISVVILSSSQSLHDASQICMIGLVLLLVFWSRHIYAYRRLTEPLTGLWGTLFAGLSILGVSKGITFYTLALLPLGFFALPITETSMGVISAAFSPRTTGNLILYRKLITRGHTHPVAIYLVVTVCAVLGCLVSAIQIGMPDFLYLLAAVGGVFGVIWMVYTFKYKRAKMNGECRKPVLWGVTVDNISLNYALTKVQHWIKTERTPHIIVTPDALAALRSRTDEDYRRIVRGAGLVLPDGAGLIGALKLIGTPIQERIPGVEFTEHLCRRAAYEGWRVWMLGGAPGVAEAAADRLEEKFPGLTVVGTCDGFFKTEETGDICAAIRGAETDILFVGLGVPKQEYWLEEYLGRTGAVIGMGIGGSMDVISGRLTRAPKMWQKVGMEWLYRVIQEPWRWRRLTKLPLFVWYLALTYLHIDSYKNDDIKVDK</sequence>
<dbReference type="AlphaFoldDB" id="A0AAW5JWP7"/>
<gene>
    <name evidence="4" type="ORF">NE630_00745</name>
</gene>
<evidence type="ECO:0000256" key="1">
    <source>
        <dbReference type="ARBA" id="ARBA00022676"/>
    </source>
</evidence>
<evidence type="ECO:0000313" key="5">
    <source>
        <dbReference type="Proteomes" id="UP001205919"/>
    </source>
</evidence>
<dbReference type="EMBL" id="JANFYT010000001">
    <property type="protein sequence ID" value="MCQ4812945.1"/>
    <property type="molecule type" value="Genomic_DNA"/>
</dbReference>
<keyword evidence="3" id="KW-0472">Membrane</keyword>
<name>A0AAW5JWP7_9BACT</name>
<keyword evidence="3" id="KW-0812">Transmembrane</keyword>
<accession>A0AAW5JWP7</accession>
<feature type="transmembrane region" description="Helical" evidence="3">
    <location>
        <begin position="298"/>
        <end position="316"/>
    </location>
</feature>
<protein>
    <submittedName>
        <fullName evidence="4">WecB/TagA/CpsF family glycosyltransferase</fullName>
    </submittedName>
</protein>
<feature type="transmembrane region" description="Helical" evidence="3">
    <location>
        <begin position="6"/>
        <end position="24"/>
    </location>
</feature>
<feature type="transmembrane region" description="Helical" evidence="3">
    <location>
        <begin position="171"/>
        <end position="191"/>
    </location>
</feature>
<evidence type="ECO:0000256" key="2">
    <source>
        <dbReference type="ARBA" id="ARBA00022679"/>
    </source>
</evidence>
<feature type="transmembrane region" description="Helical" evidence="3">
    <location>
        <begin position="87"/>
        <end position="108"/>
    </location>
</feature>
<comment type="caution">
    <text evidence="4">The sequence shown here is derived from an EMBL/GenBank/DDBJ whole genome shotgun (WGS) entry which is preliminary data.</text>
</comment>
<feature type="transmembrane region" description="Helical" evidence="3">
    <location>
        <begin position="272"/>
        <end position="292"/>
    </location>
</feature>
<keyword evidence="3" id="KW-1133">Transmembrane helix</keyword>
<dbReference type="RefSeq" id="WP_034443261.1">
    <property type="nucleotide sequence ID" value="NZ_DBEWVB010000239.1"/>
</dbReference>
<evidence type="ECO:0000313" key="4">
    <source>
        <dbReference type="EMBL" id="MCQ4812945.1"/>
    </source>
</evidence>
<keyword evidence="2" id="KW-0808">Transferase</keyword>
<dbReference type="NCBIfam" id="TIGR00696">
    <property type="entry name" value="wecG_tagA_cpsF"/>
    <property type="match status" value="1"/>
</dbReference>
<feature type="transmembrane region" description="Helical" evidence="3">
    <location>
        <begin position="142"/>
        <end position="165"/>
    </location>
</feature>
<dbReference type="PANTHER" id="PTHR34136">
    <property type="match status" value="1"/>
</dbReference>
<dbReference type="GeneID" id="95756539"/>
<feature type="transmembrane region" description="Helical" evidence="3">
    <location>
        <begin position="232"/>
        <end position="251"/>
    </location>
</feature>
<proteinExistence type="predicted"/>
<evidence type="ECO:0000256" key="3">
    <source>
        <dbReference type="SAM" id="Phobius"/>
    </source>
</evidence>
<feature type="transmembrane region" description="Helical" evidence="3">
    <location>
        <begin position="114"/>
        <end position="135"/>
    </location>
</feature>
<feature type="transmembrane region" description="Helical" evidence="3">
    <location>
        <begin position="203"/>
        <end position="226"/>
    </location>
</feature>
<dbReference type="GO" id="GO:0016758">
    <property type="term" value="F:hexosyltransferase activity"/>
    <property type="evidence" value="ECO:0007669"/>
    <property type="project" value="TreeGrafter"/>
</dbReference>
<dbReference type="PANTHER" id="PTHR34136:SF1">
    <property type="entry name" value="UDP-N-ACETYL-D-MANNOSAMINURONIC ACID TRANSFERASE"/>
    <property type="match status" value="1"/>
</dbReference>
<reference evidence="4 5" key="1">
    <citation type="submission" date="2022-06" db="EMBL/GenBank/DDBJ databases">
        <title>Isolation of gut microbiota from human fecal samples.</title>
        <authorList>
            <person name="Pamer E.G."/>
            <person name="Barat B."/>
            <person name="Waligurski E."/>
            <person name="Medina S."/>
            <person name="Paddock L."/>
            <person name="Mostad J."/>
        </authorList>
    </citation>
    <scope>NUCLEOTIDE SEQUENCE [LARGE SCALE GENOMIC DNA]</scope>
    <source>
        <strain evidence="4 5">DFI.9.90</strain>
    </source>
</reference>
<dbReference type="Pfam" id="PF03808">
    <property type="entry name" value="Glyco_tran_WecG"/>
    <property type="match status" value="1"/>
</dbReference>